<dbReference type="SUPFAM" id="SSF56672">
    <property type="entry name" value="DNA/RNA polymerases"/>
    <property type="match status" value="1"/>
</dbReference>
<protein>
    <submittedName>
        <fullName evidence="1">Transposon Ty3-G Gag-Pol polyprotein</fullName>
    </submittedName>
</protein>
<proteinExistence type="predicted"/>
<name>A0AAW2S7M0_SESRA</name>
<gene>
    <name evidence="1" type="ORF">Sradi_2646600</name>
</gene>
<dbReference type="PANTHER" id="PTHR15503">
    <property type="entry name" value="LDOC1 RELATED"/>
    <property type="match status" value="1"/>
</dbReference>
<dbReference type="PANTHER" id="PTHR15503:SF22">
    <property type="entry name" value="TRANSPOSON TY3-I GAG POLYPROTEIN"/>
    <property type="match status" value="1"/>
</dbReference>
<organism evidence="1">
    <name type="scientific">Sesamum radiatum</name>
    <name type="common">Black benniseed</name>
    <dbReference type="NCBI Taxonomy" id="300843"/>
    <lineage>
        <taxon>Eukaryota</taxon>
        <taxon>Viridiplantae</taxon>
        <taxon>Streptophyta</taxon>
        <taxon>Embryophyta</taxon>
        <taxon>Tracheophyta</taxon>
        <taxon>Spermatophyta</taxon>
        <taxon>Magnoliopsida</taxon>
        <taxon>eudicotyledons</taxon>
        <taxon>Gunneridae</taxon>
        <taxon>Pentapetalae</taxon>
        <taxon>asterids</taxon>
        <taxon>lamiids</taxon>
        <taxon>Lamiales</taxon>
        <taxon>Pedaliaceae</taxon>
        <taxon>Sesamum</taxon>
    </lineage>
</organism>
<dbReference type="InterPro" id="IPR043502">
    <property type="entry name" value="DNA/RNA_pol_sf"/>
</dbReference>
<dbReference type="InterPro" id="IPR032567">
    <property type="entry name" value="RTL1-rel"/>
</dbReference>
<comment type="caution">
    <text evidence="1">The sequence shown here is derived from an EMBL/GenBank/DDBJ whole genome shotgun (WGS) entry which is preliminary data.</text>
</comment>
<accession>A0AAW2S7M0</accession>
<dbReference type="AlphaFoldDB" id="A0AAW2S7M0"/>
<sequence>MPPGTNYPYGGKCGRWKTNGQPTILSNIHLGNTRTNFQLPYADLNTRRMSHGAGGDWLRHYSPVEYDYKTMTVTISKNAEKWGFKALSQKNAELHLISASSISKLVNEGAYGFVGQLHSISSYTPSYEKSLSLSENGLTHLFDTCSDLFQEPQGLPPNRSIEHQIVLKQDAVPKKMHPYRYSYAQKGEIETIVKEMLQDGMIRPSQSSFGSPVLLVKKKDGSWRMCVDYRYLNNLTIKHNSNLDY</sequence>
<dbReference type="Gene3D" id="3.10.10.10">
    <property type="entry name" value="HIV Type 1 Reverse Transcriptase, subunit A, domain 1"/>
    <property type="match status" value="1"/>
</dbReference>
<reference evidence="1" key="2">
    <citation type="journal article" date="2024" name="Plant">
        <title>Genomic evolution and insights into agronomic trait innovations of Sesamum species.</title>
        <authorList>
            <person name="Miao H."/>
            <person name="Wang L."/>
            <person name="Qu L."/>
            <person name="Liu H."/>
            <person name="Sun Y."/>
            <person name="Le M."/>
            <person name="Wang Q."/>
            <person name="Wei S."/>
            <person name="Zheng Y."/>
            <person name="Lin W."/>
            <person name="Duan Y."/>
            <person name="Cao H."/>
            <person name="Xiong S."/>
            <person name="Wang X."/>
            <person name="Wei L."/>
            <person name="Li C."/>
            <person name="Ma Q."/>
            <person name="Ju M."/>
            <person name="Zhao R."/>
            <person name="Li G."/>
            <person name="Mu C."/>
            <person name="Tian Q."/>
            <person name="Mei H."/>
            <person name="Zhang T."/>
            <person name="Gao T."/>
            <person name="Zhang H."/>
        </authorList>
    </citation>
    <scope>NUCLEOTIDE SEQUENCE</scope>
    <source>
        <strain evidence="1">G02</strain>
    </source>
</reference>
<evidence type="ECO:0000313" key="1">
    <source>
        <dbReference type="EMBL" id="KAL0387648.1"/>
    </source>
</evidence>
<dbReference type="EMBL" id="JACGWJ010000011">
    <property type="protein sequence ID" value="KAL0387648.1"/>
    <property type="molecule type" value="Genomic_DNA"/>
</dbReference>
<reference evidence="1" key="1">
    <citation type="submission" date="2020-06" db="EMBL/GenBank/DDBJ databases">
        <authorList>
            <person name="Li T."/>
            <person name="Hu X."/>
            <person name="Zhang T."/>
            <person name="Song X."/>
            <person name="Zhang H."/>
            <person name="Dai N."/>
            <person name="Sheng W."/>
            <person name="Hou X."/>
            <person name="Wei L."/>
        </authorList>
    </citation>
    <scope>NUCLEOTIDE SEQUENCE</scope>
    <source>
        <strain evidence="1">G02</strain>
        <tissue evidence="1">Leaf</tissue>
    </source>
</reference>